<dbReference type="InterPro" id="IPR021365">
    <property type="entry name" value="DUF2891"/>
</dbReference>
<dbReference type="RefSeq" id="WP_145421569.1">
    <property type="nucleotide sequence ID" value="NZ_CP036526.1"/>
</dbReference>
<dbReference type="AlphaFoldDB" id="A0A517P305"/>
<name>A0A517P305_9BACT</name>
<evidence type="ECO:0008006" key="3">
    <source>
        <dbReference type="Google" id="ProtNLM"/>
    </source>
</evidence>
<proteinExistence type="predicted"/>
<evidence type="ECO:0000313" key="2">
    <source>
        <dbReference type="Proteomes" id="UP000319817"/>
    </source>
</evidence>
<dbReference type="EMBL" id="CP036526">
    <property type="protein sequence ID" value="QDT13760.1"/>
    <property type="molecule type" value="Genomic_DNA"/>
</dbReference>
<protein>
    <recommendedName>
        <fullName evidence="3">DUF2891 domain-containing protein</fullName>
    </recommendedName>
</protein>
<organism evidence="1 2">
    <name type="scientific">Stieleria marina</name>
    <dbReference type="NCBI Taxonomy" id="1930275"/>
    <lineage>
        <taxon>Bacteria</taxon>
        <taxon>Pseudomonadati</taxon>
        <taxon>Planctomycetota</taxon>
        <taxon>Planctomycetia</taxon>
        <taxon>Pirellulales</taxon>
        <taxon>Pirellulaceae</taxon>
        <taxon>Stieleria</taxon>
    </lineage>
</organism>
<dbReference type="Proteomes" id="UP000319817">
    <property type="component" value="Chromosome"/>
</dbReference>
<keyword evidence="2" id="KW-1185">Reference proteome</keyword>
<gene>
    <name evidence="1" type="ORF">K239x_57800</name>
</gene>
<reference evidence="1 2" key="1">
    <citation type="submission" date="2019-02" db="EMBL/GenBank/DDBJ databases">
        <title>Deep-cultivation of Planctomycetes and their phenomic and genomic characterization uncovers novel biology.</title>
        <authorList>
            <person name="Wiegand S."/>
            <person name="Jogler M."/>
            <person name="Boedeker C."/>
            <person name="Pinto D."/>
            <person name="Vollmers J."/>
            <person name="Rivas-Marin E."/>
            <person name="Kohn T."/>
            <person name="Peeters S.H."/>
            <person name="Heuer A."/>
            <person name="Rast P."/>
            <person name="Oberbeckmann S."/>
            <person name="Bunk B."/>
            <person name="Jeske O."/>
            <person name="Meyerdierks A."/>
            <person name="Storesund J.E."/>
            <person name="Kallscheuer N."/>
            <person name="Luecker S."/>
            <person name="Lage O.M."/>
            <person name="Pohl T."/>
            <person name="Merkel B.J."/>
            <person name="Hornburger P."/>
            <person name="Mueller R.-W."/>
            <person name="Bruemmer F."/>
            <person name="Labrenz M."/>
            <person name="Spormann A.M."/>
            <person name="Op den Camp H."/>
            <person name="Overmann J."/>
            <person name="Amann R."/>
            <person name="Jetten M.S.M."/>
            <person name="Mascher T."/>
            <person name="Medema M.H."/>
            <person name="Devos D.P."/>
            <person name="Kaster A.-K."/>
            <person name="Ovreas L."/>
            <person name="Rohde M."/>
            <person name="Galperin M.Y."/>
            <person name="Jogler C."/>
        </authorList>
    </citation>
    <scope>NUCLEOTIDE SEQUENCE [LARGE SCALE GENOMIC DNA]</scope>
    <source>
        <strain evidence="1 2">K23_9</strain>
    </source>
</reference>
<dbReference type="OrthoDB" id="9779797at2"/>
<accession>A0A517P305</accession>
<dbReference type="Pfam" id="PF11199">
    <property type="entry name" value="DUF2891"/>
    <property type="match status" value="1"/>
</dbReference>
<sequence length="375" mass="42324">MNVELAISAATNGRSWLCLIAVLLFSGVNSAQESESAAKPALTEAQATTFARLALKGIAQEYPNKPSNVMDTADDVRSPQSMHPAFYGSFDWHSSVHGHWMLARLLKMHPDALIATEIRAALNSQLTAENLTQEAAYFAADHNKSFERMYGWAWLMQLVAELHDWDDSDARRWREHVRPLEEQITKRMNDYLPKLTFPIRTGVHADTGFAIGMLVDYARATSNTELEQLLVGKSKAFYRSDIDYPAHYEPSGHDFFSSGFNEADLMRRVLSKEEYVTWLDRFLPQLRTKTMGEMMRPVEVSDVTDGHLVHLAGLNLSRAWTMTGIARALPESDPRRQSLFSSAKQHADAGLKYVSSGHYEGEHWLATFAVYHLSQ</sequence>
<evidence type="ECO:0000313" key="1">
    <source>
        <dbReference type="EMBL" id="QDT13760.1"/>
    </source>
</evidence>